<dbReference type="AlphaFoldDB" id="A0A556VVB7"/>
<feature type="compositionally biased region" description="Polar residues" evidence="1">
    <location>
        <begin position="957"/>
        <end position="976"/>
    </location>
</feature>
<evidence type="ECO:0000313" key="2">
    <source>
        <dbReference type="EMBL" id="TTV09638.1"/>
    </source>
</evidence>
<accession>A0A556VVB7</accession>
<proteinExistence type="predicted"/>
<feature type="region of interest" description="Disordered" evidence="1">
    <location>
        <begin position="150"/>
        <end position="192"/>
    </location>
</feature>
<protein>
    <submittedName>
        <fullName evidence="2">Uncharacterized protein</fullName>
    </submittedName>
</protein>
<sequence length="1092" mass="122663">MANSKITRKKHLKHLFSKSTTDLQECGEKKQSKFLFLFKRKDKKTDKRILLRALASPPPPPCFTDELVVLVHESALDLNKPKRASTFAFTWRKKKKISSTEADDGSRGMPPSFWPQVHSGLAEIDSFDSDTEDSQVEDLNREEFVLAKVDSVSVPHTDSSVSGSNGYQTPPEGPGVGSHKTLNYSEGSADTATPVMTSHTKLSHVGSSNSPMSHLAQIISTSTSTMASSISSTLINEDHPETSPGAESRDHSLTLHQQDLDKPQQIESPDFISPTDVAEKLEKIKAYLASCSAKQSSSQFNKITDSKNRPSDDRDGSSYQPETGVLRDPSQISDYTTTDNETLWEDKENMDYLEDSRELVSLACSNDPEIIYSTTEMFSSSSENYDGNTASGDVPSVHLEPRLSPPLHSGINMESNPDPDLLKPSFTSDLNRNNNFSDLLSASDQSKQEQEPQEAPIASSLLFGTFNKSWSSKSIAAETDHLMRYSYISNVSHRDFSEDHEFLDENKCDGKGTDKISGLEFAKRSTVFEKNSCFLEEPLGCLGNNELACETLKHGNDFDTFMPINVNLNESFNKKYLQDDEEALRFNTEKNLTRNQENEVVYPRRFQTEDLQECIFKTPKVQENIEEKIFGQWFLRNEDHPQVRINGESEAPAGEVNQQLSDLSTVKPDTPVSASVCFLRNVSVPLPTIYTLKCQSTTSQKHTYTRRQSHTTPSPKSLDLRQTDTTTSTMGGPEKWGWSKQHCLIDSMWIETTSIHRRHRNHSSPCYREFQPASLPGLPETIDTFRSAQKRQTSTDQQHQEAAENLILNDLSSRDLNYQKRTNSQPAPKYKSHRNRRVQVRASCKTVSWINTDMSVSHVGVLSTTFTLRPKVSREGREDSKKVHKVSLVNKSTTTTNNSVIHESNVKEIENGVNNDSVDAGTRLVPVDDWKLTPSKYRVFDRELRSFSADSSASESTGNTHLYSSYSNSSGYKPTARSALSFSSEREWETLPSAVSVDTAGSQGNTTWRNVWSEVQESGVSQTGGRSWAGLSKESEVKRQGEITNTDSRYRQRRQTDISLASLKRLAWNFPPLSPIRNTSTLYMTWTPWWTR</sequence>
<feature type="compositionally biased region" description="Polar residues" evidence="1">
    <location>
        <begin position="180"/>
        <end position="192"/>
    </location>
</feature>
<feature type="region of interest" description="Disordered" evidence="1">
    <location>
        <begin position="402"/>
        <end position="428"/>
    </location>
</feature>
<feature type="compositionally biased region" description="Basic and acidic residues" evidence="1">
    <location>
        <begin position="236"/>
        <end position="253"/>
    </location>
</feature>
<reference evidence="2 3" key="1">
    <citation type="journal article" date="2019" name="Genome Biol. Evol.">
        <title>Whole-Genome Sequencing of the Giant Devil Catfish, Bagarius yarrelli.</title>
        <authorList>
            <person name="Jiang W."/>
            <person name="Lv Y."/>
            <person name="Cheng L."/>
            <person name="Yang K."/>
            <person name="Chao B."/>
            <person name="Wang X."/>
            <person name="Li Y."/>
            <person name="Pan X."/>
            <person name="You X."/>
            <person name="Zhang Y."/>
            <person name="Yang J."/>
            <person name="Li J."/>
            <person name="Zhang X."/>
            <person name="Liu S."/>
            <person name="Sun C."/>
            <person name="Yang J."/>
            <person name="Shi Q."/>
        </authorList>
    </citation>
    <scope>NUCLEOTIDE SEQUENCE [LARGE SCALE GENOMIC DNA]</scope>
    <source>
        <strain evidence="2">JWS20170419001</strain>
        <tissue evidence="2">Muscle</tissue>
    </source>
</reference>
<comment type="caution">
    <text evidence="2">The sequence shown here is derived from an EMBL/GenBank/DDBJ whole genome shotgun (WGS) entry which is preliminary data.</text>
</comment>
<feature type="compositionally biased region" description="Polar residues" evidence="1">
    <location>
        <begin position="154"/>
        <end position="168"/>
    </location>
</feature>
<dbReference type="EMBL" id="VCAZ01000294">
    <property type="protein sequence ID" value="TTV09638.1"/>
    <property type="molecule type" value="Genomic_DNA"/>
</dbReference>
<evidence type="ECO:0000313" key="3">
    <source>
        <dbReference type="Proteomes" id="UP000319801"/>
    </source>
</evidence>
<feature type="region of interest" description="Disordered" evidence="1">
    <location>
        <begin position="948"/>
        <end position="976"/>
    </location>
</feature>
<feature type="compositionally biased region" description="Basic and acidic residues" evidence="1">
    <location>
        <begin position="304"/>
        <end position="316"/>
    </location>
</feature>
<evidence type="ECO:0000256" key="1">
    <source>
        <dbReference type="SAM" id="MobiDB-lite"/>
    </source>
</evidence>
<feature type="region of interest" description="Disordered" evidence="1">
    <location>
        <begin position="298"/>
        <end position="342"/>
    </location>
</feature>
<feature type="region of interest" description="Disordered" evidence="1">
    <location>
        <begin position="700"/>
        <end position="733"/>
    </location>
</feature>
<dbReference type="Proteomes" id="UP000319801">
    <property type="component" value="Unassembled WGS sequence"/>
</dbReference>
<name>A0A556VVB7_BAGYA</name>
<feature type="compositionally biased region" description="Polar residues" evidence="1">
    <location>
        <begin position="330"/>
        <end position="341"/>
    </location>
</feature>
<keyword evidence="3" id="KW-1185">Reference proteome</keyword>
<gene>
    <name evidence="2" type="ORF">Baya_16395</name>
</gene>
<feature type="region of interest" description="Disordered" evidence="1">
    <location>
        <begin position="1021"/>
        <end position="1051"/>
    </location>
</feature>
<organism evidence="2 3">
    <name type="scientific">Bagarius yarrelli</name>
    <name type="common">Goonch</name>
    <name type="synonym">Bagrus yarrelli</name>
    <dbReference type="NCBI Taxonomy" id="175774"/>
    <lineage>
        <taxon>Eukaryota</taxon>
        <taxon>Metazoa</taxon>
        <taxon>Chordata</taxon>
        <taxon>Craniata</taxon>
        <taxon>Vertebrata</taxon>
        <taxon>Euteleostomi</taxon>
        <taxon>Actinopterygii</taxon>
        <taxon>Neopterygii</taxon>
        <taxon>Teleostei</taxon>
        <taxon>Ostariophysi</taxon>
        <taxon>Siluriformes</taxon>
        <taxon>Sisoridae</taxon>
        <taxon>Sisorinae</taxon>
        <taxon>Bagarius</taxon>
    </lineage>
</organism>
<feature type="region of interest" description="Disordered" evidence="1">
    <location>
        <begin position="229"/>
        <end position="253"/>
    </location>
</feature>